<dbReference type="AlphaFoldDB" id="A0A9X0WDS8"/>
<evidence type="ECO:0000313" key="2">
    <source>
        <dbReference type="EMBL" id="MBK1621547.1"/>
    </source>
</evidence>
<feature type="transmembrane region" description="Helical" evidence="1">
    <location>
        <begin position="74"/>
        <end position="93"/>
    </location>
</feature>
<keyword evidence="1" id="KW-1133">Transmembrane helix</keyword>
<accession>A0A9X0WDS8</accession>
<keyword evidence="3" id="KW-1185">Reference proteome</keyword>
<keyword evidence="1" id="KW-0472">Membrane</keyword>
<evidence type="ECO:0000313" key="3">
    <source>
        <dbReference type="Proteomes" id="UP001138768"/>
    </source>
</evidence>
<dbReference type="EMBL" id="NRRY01000082">
    <property type="protein sequence ID" value="MBK1621547.1"/>
    <property type="molecule type" value="Genomic_DNA"/>
</dbReference>
<organism evidence="2 3">
    <name type="scientific">Lamprobacter modestohalophilus</name>
    <dbReference type="NCBI Taxonomy" id="1064514"/>
    <lineage>
        <taxon>Bacteria</taxon>
        <taxon>Pseudomonadati</taxon>
        <taxon>Pseudomonadota</taxon>
        <taxon>Gammaproteobacteria</taxon>
        <taxon>Chromatiales</taxon>
        <taxon>Chromatiaceae</taxon>
        <taxon>Lamprobacter</taxon>
    </lineage>
</organism>
<dbReference type="RefSeq" id="WP_200251120.1">
    <property type="nucleotide sequence ID" value="NZ_NRRY01000082.1"/>
</dbReference>
<comment type="caution">
    <text evidence="2">The sequence shown here is derived from an EMBL/GenBank/DDBJ whole genome shotgun (WGS) entry which is preliminary data.</text>
</comment>
<keyword evidence="1" id="KW-0812">Transmembrane</keyword>
<reference evidence="2 3" key="1">
    <citation type="journal article" date="2020" name="Microorganisms">
        <title>Osmotic Adaptation and Compatible Solute Biosynthesis of Phototrophic Bacteria as Revealed from Genome Analyses.</title>
        <authorList>
            <person name="Imhoff J.F."/>
            <person name="Rahn T."/>
            <person name="Kunzel S."/>
            <person name="Keller A."/>
            <person name="Neulinger S.C."/>
        </authorList>
    </citation>
    <scope>NUCLEOTIDE SEQUENCE [LARGE SCALE GENOMIC DNA]</scope>
    <source>
        <strain evidence="2 3">DSM 25653</strain>
    </source>
</reference>
<feature type="transmembrane region" description="Helical" evidence="1">
    <location>
        <begin position="12"/>
        <end position="32"/>
    </location>
</feature>
<evidence type="ECO:0008006" key="4">
    <source>
        <dbReference type="Google" id="ProtNLM"/>
    </source>
</evidence>
<sequence length="115" mass="12205">MQNLTVRQRLLIAFGLVVIILLVPIGVAYTGIEAIEQRLVQFEIDPGTLAQSGSGSRSLPTDLSVQETAKRVKLLVTMSSIMALVLAVLLALITSRALSAAFKPTADDPSSTQGQ</sequence>
<dbReference type="Proteomes" id="UP001138768">
    <property type="component" value="Unassembled WGS sequence"/>
</dbReference>
<protein>
    <recommendedName>
        <fullName evidence="4">Transmembrane protein</fullName>
    </recommendedName>
</protein>
<gene>
    <name evidence="2" type="ORF">CKO42_24670</name>
</gene>
<evidence type="ECO:0000256" key="1">
    <source>
        <dbReference type="SAM" id="Phobius"/>
    </source>
</evidence>
<name>A0A9X0WDS8_9GAMM</name>
<proteinExistence type="predicted"/>